<accession>A0A0C3CH76</accession>
<dbReference type="Proteomes" id="UP000053424">
    <property type="component" value="Unassembled WGS sequence"/>
</dbReference>
<evidence type="ECO:0000313" key="3">
    <source>
        <dbReference type="Proteomes" id="UP000053424"/>
    </source>
</evidence>
<feature type="compositionally biased region" description="Pro residues" evidence="1">
    <location>
        <begin position="1"/>
        <end position="10"/>
    </location>
</feature>
<gene>
    <name evidence="2" type="ORF">M413DRAFT_25870</name>
</gene>
<proteinExistence type="predicted"/>
<name>A0A0C3CH76_HEBCY</name>
<evidence type="ECO:0000256" key="1">
    <source>
        <dbReference type="SAM" id="MobiDB-lite"/>
    </source>
</evidence>
<dbReference type="EMBL" id="KN831775">
    <property type="protein sequence ID" value="KIM43514.1"/>
    <property type="molecule type" value="Genomic_DNA"/>
</dbReference>
<protein>
    <submittedName>
        <fullName evidence="2">Uncharacterized protein</fullName>
    </submittedName>
</protein>
<organism evidence="2 3">
    <name type="scientific">Hebeloma cylindrosporum</name>
    <dbReference type="NCBI Taxonomy" id="76867"/>
    <lineage>
        <taxon>Eukaryota</taxon>
        <taxon>Fungi</taxon>
        <taxon>Dikarya</taxon>
        <taxon>Basidiomycota</taxon>
        <taxon>Agaricomycotina</taxon>
        <taxon>Agaricomycetes</taxon>
        <taxon>Agaricomycetidae</taxon>
        <taxon>Agaricales</taxon>
        <taxon>Agaricineae</taxon>
        <taxon>Hymenogastraceae</taxon>
        <taxon>Hebeloma</taxon>
    </lineage>
</organism>
<dbReference type="HOGENOM" id="CLU_1180345_0_0_1"/>
<reference evidence="2 3" key="1">
    <citation type="submission" date="2014-04" db="EMBL/GenBank/DDBJ databases">
        <authorList>
            <consortium name="DOE Joint Genome Institute"/>
            <person name="Kuo A."/>
            <person name="Gay G."/>
            <person name="Dore J."/>
            <person name="Kohler A."/>
            <person name="Nagy L.G."/>
            <person name="Floudas D."/>
            <person name="Copeland A."/>
            <person name="Barry K.W."/>
            <person name="Cichocki N."/>
            <person name="Veneault-Fourrey C."/>
            <person name="LaButti K."/>
            <person name="Lindquist E.A."/>
            <person name="Lipzen A."/>
            <person name="Lundell T."/>
            <person name="Morin E."/>
            <person name="Murat C."/>
            <person name="Sun H."/>
            <person name="Tunlid A."/>
            <person name="Henrissat B."/>
            <person name="Grigoriev I.V."/>
            <person name="Hibbett D.S."/>
            <person name="Martin F."/>
            <person name="Nordberg H.P."/>
            <person name="Cantor M.N."/>
            <person name="Hua S.X."/>
        </authorList>
    </citation>
    <scope>NUCLEOTIDE SEQUENCE [LARGE SCALE GENOMIC DNA]</scope>
    <source>
        <strain evidence="3">h7</strain>
    </source>
</reference>
<sequence>MYPTPSPPSPLLAKRPQKPDVPDHQGSSQVQGPHVKPLAPVIPSAKFLPPTEISPSLPLSSALLHNGANDELVLSLVLIFVLDGHVDNGGIEEKSPASSMRLHPTKKEDVPGSFLVVVRERRVSSSIYDEGKMWWPCRPPGSLVGFFAISPGRSFVDVASNQVVASRVAADVSATNPPLPARFANPFLTEYAVLVDVSDIRLDLVAVCFDEGRLLVDDDSLLELLVLKINRGLLM</sequence>
<evidence type="ECO:0000313" key="2">
    <source>
        <dbReference type="EMBL" id="KIM43514.1"/>
    </source>
</evidence>
<reference evidence="3" key="2">
    <citation type="submission" date="2015-01" db="EMBL/GenBank/DDBJ databases">
        <title>Evolutionary Origins and Diversification of the Mycorrhizal Mutualists.</title>
        <authorList>
            <consortium name="DOE Joint Genome Institute"/>
            <consortium name="Mycorrhizal Genomics Consortium"/>
            <person name="Kohler A."/>
            <person name="Kuo A."/>
            <person name="Nagy L.G."/>
            <person name="Floudas D."/>
            <person name="Copeland A."/>
            <person name="Barry K.W."/>
            <person name="Cichocki N."/>
            <person name="Veneault-Fourrey C."/>
            <person name="LaButti K."/>
            <person name="Lindquist E.A."/>
            <person name="Lipzen A."/>
            <person name="Lundell T."/>
            <person name="Morin E."/>
            <person name="Murat C."/>
            <person name="Riley R."/>
            <person name="Ohm R."/>
            <person name="Sun H."/>
            <person name="Tunlid A."/>
            <person name="Henrissat B."/>
            <person name="Grigoriev I.V."/>
            <person name="Hibbett D.S."/>
            <person name="Martin F."/>
        </authorList>
    </citation>
    <scope>NUCLEOTIDE SEQUENCE [LARGE SCALE GENOMIC DNA]</scope>
    <source>
        <strain evidence="3">h7</strain>
    </source>
</reference>
<keyword evidence="3" id="KW-1185">Reference proteome</keyword>
<dbReference type="AlphaFoldDB" id="A0A0C3CH76"/>
<feature type="region of interest" description="Disordered" evidence="1">
    <location>
        <begin position="1"/>
        <end position="36"/>
    </location>
</feature>